<dbReference type="PANTHER" id="PTHR30518:SF2">
    <property type="entry name" value="ENDOLYTIC MUREIN TRANSGLYCOSYLASE"/>
    <property type="match status" value="1"/>
</dbReference>
<dbReference type="Gene3D" id="3.30.160.60">
    <property type="entry name" value="Classic Zinc Finger"/>
    <property type="match status" value="1"/>
</dbReference>
<feature type="compositionally biased region" description="Polar residues" evidence="8">
    <location>
        <begin position="30"/>
        <end position="42"/>
    </location>
</feature>
<sequence>MPASSSHLAVKGEPVYEAEERVARGLRRPTNPTGGSDAQTTRFLPAVDPSAPSARSEAPESPTSSTAPGATSAGPQAPRLAATGSAAPSVIKRAEAVRATAPQEATSRAGSDAERPGTGMWDSEPKEGLDGRHRNAALRHQAGSSVDVADPALQLSDTGAPGAGAPVGEPDVVAAADALLGQSPSPVGPEESTVHQAVFASAEVVKAPRRRSRQFKAIVSMTVALALIVGACFLGAAVLRPLLGMDKVSDYPGPGSGQVSITVQPGSGPRAVADELQKDGVVADADTFLNAFTATGASLHPGDFTFKKQMKSSDAASILAGNTAPVIYFALSAGMRVTDSLATIAQAAGLNPNDLNALNSQPQQFGLPPQAKSLEGYLAPGEYKLPVGTSAKDIVSKLVSTTLDELKADGITDPTKQYQDLIVASIVQAEGGRADYGNVAGAIYNRLKPNDQTNGLVQSDATVTYGLGTKTVQLTDAQKADASNPYNTYVHPGLPPGPIGSPGAKAVAAAAHPTANNYLYWVTVNLDTGETKFASTYAEHQANVAQYQQWCTANPGKCQ</sequence>
<feature type="compositionally biased region" description="Low complexity" evidence="8">
    <location>
        <begin position="49"/>
        <end position="75"/>
    </location>
</feature>
<accession>A0ABS9U0N0</accession>
<comment type="similarity">
    <text evidence="7">Belongs to the transglycosylase MltG family.</text>
</comment>
<comment type="subcellular location">
    <subcellularLocation>
        <location evidence="7">Cell membrane</location>
        <topology evidence="7">Single-pass membrane protein</topology>
    </subcellularLocation>
</comment>
<evidence type="ECO:0000256" key="4">
    <source>
        <dbReference type="ARBA" id="ARBA00023136"/>
    </source>
</evidence>
<proteinExistence type="inferred from homology"/>
<dbReference type="InterPro" id="IPR003770">
    <property type="entry name" value="MLTG-like"/>
</dbReference>
<reference evidence="9 10" key="1">
    <citation type="submission" date="2022-03" db="EMBL/GenBank/DDBJ databases">
        <title>Sinomonas sp. isolated from a soil.</title>
        <authorList>
            <person name="Han J."/>
            <person name="Kim D.-U."/>
        </authorList>
    </citation>
    <scope>NUCLEOTIDE SEQUENCE [LARGE SCALE GENOMIC DNA]</scope>
    <source>
        <strain evidence="9 10">5-5</strain>
    </source>
</reference>
<evidence type="ECO:0000256" key="5">
    <source>
        <dbReference type="ARBA" id="ARBA00023239"/>
    </source>
</evidence>
<dbReference type="RefSeq" id="WP_241053780.1">
    <property type="nucleotide sequence ID" value="NZ_JAKZBV010000001.1"/>
</dbReference>
<evidence type="ECO:0000256" key="2">
    <source>
        <dbReference type="ARBA" id="ARBA00022692"/>
    </source>
</evidence>
<keyword evidence="1 7" id="KW-1003">Cell membrane</keyword>
<keyword evidence="10" id="KW-1185">Reference proteome</keyword>
<keyword evidence="3 7" id="KW-1133">Transmembrane helix</keyword>
<keyword evidence="5 7" id="KW-0456">Lyase</keyword>
<keyword evidence="4 7" id="KW-0472">Membrane</keyword>
<evidence type="ECO:0000256" key="6">
    <source>
        <dbReference type="ARBA" id="ARBA00023316"/>
    </source>
</evidence>
<dbReference type="NCBIfam" id="TIGR00247">
    <property type="entry name" value="endolytic transglycosylase MltG"/>
    <property type="match status" value="1"/>
</dbReference>
<evidence type="ECO:0000256" key="3">
    <source>
        <dbReference type="ARBA" id="ARBA00022989"/>
    </source>
</evidence>
<dbReference type="Proteomes" id="UP001202922">
    <property type="component" value="Unassembled WGS sequence"/>
</dbReference>
<feature type="transmembrane region" description="Helical" evidence="7">
    <location>
        <begin position="217"/>
        <end position="239"/>
    </location>
</feature>
<dbReference type="HAMAP" id="MF_02065">
    <property type="entry name" value="MltG"/>
    <property type="match status" value="1"/>
</dbReference>
<feature type="site" description="Important for catalytic activity" evidence="7">
    <location>
        <position position="430"/>
    </location>
</feature>
<feature type="region of interest" description="Disordered" evidence="8">
    <location>
        <begin position="1"/>
        <end position="130"/>
    </location>
</feature>
<evidence type="ECO:0000256" key="8">
    <source>
        <dbReference type="SAM" id="MobiDB-lite"/>
    </source>
</evidence>
<evidence type="ECO:0000313" key="10">
    <source>
        <dbReference type="Proteomes" id="UP001202922"/>
    </source>
</evidence>
<dbReference type="Pfam" id="PF02618">
    <property type="entry name" value="YceG"/>
    <property type="match status" value="1"/>
</dbReference>
<comment type="function">
    <text evidence="7">Functions as a peptidoglycan terminase that cleaves nascent peptidoglycan strands endolytically to terminate their elongation.</text>
</comment>
<comment type="catalytic activity">
    <reaction evidence="7">
        <text>a peptidoglycan chain = a peptidoglycan chain with N-acetyl-1,6-anhydromuramyl-[peptide] at the reducing end + a peptidoglycan chain with N-acetylglucosamine at the non-reducing end.</text>
        <dbReference type="EC" id="4.2.2.29"/>
    </reaction>
</comment>
<organism evidence="9 10">
    <name type="scientific">Sinomonas terrae</name>
    <dbReference type="NCBI Taxonomy" id="2908838"/>
    <lineage>
        <taxon>Bacteria</taxon>
        <taxon>Bacillati</taxon>
        <taxon>Actinomycetota</taxon>
        <taxon>Actinomycetes</taxon>
        <taxon>Micrococcales</taxon>
        <taxon>Micrococcaceae</taxon>
        <taxon>Sinomonas</taxon>
    </lineage>
</organism>
<dbReference type="Gene3D" id="3.30.1490.480">
    <property type="entry name" value="Endolytic murein transglycosylase"/>
    <property type="match status" value="1"/>
</dbReference>
<dbReference type="EC" id="4.2.2.29" evidence="7"/>
<dbReference type="PANTHER" id="PTHR30518">
    <property type="entry name" value="ENDOLYTIC MUREIN TRANSGLYCOSYLASE"/>
    <property type="match status" value="1"/>
</dbReference>
<name>A0ABS9U0N0_9MICC</name>
<dbReference type="EMBL" id="JAKZBV010000001">
    <property type="protein sequence ID" value="MCH6470268.1"/>
    <property type="molecule type" value="Genomic_DNA"/>
</dbReference>
<keyword evidence="6 7" id="KW-0961">Cell wall biogenesis/degradation</keyword>
<gene>
    <name evidence="7 9" type="primary">mltG</name>
    <name evidence="9" type="ORF">L0M17_09815</name>
</gene>
<evidence type="ECO:0000313" key="9">
    <source>
        <dbReference type="EMBL" id="MCH6470268.1"/>
    </source>
</evidence>
<protein>
    <recommendedName>
        <fullName evidence="7">Endolytic murein transglycosylase</fullName>
        <ecNumber evidence="7">4.2.2.29</ecNumber>
    </recommendedName>
    <alternativeName>
        <fullName evidence="7">Peptidoglycan lytic transglycosylase</fullName>
    </alternativeName>
    <alternativeName>
        <fullName evidence="7">Peptidoglycan polymerization terminase</fullName>
    </alternativeName>
</protein>
<comment type="caution">
    <text evidence="9">The sequence shown here is derived from an EMBL/GenBank/DDBJ whole genome shotgun (WGS) entry which is preliminary data.</text>
</comment>
<keyword evidence="2 7" id="KW-0812">Transmembrane</keyword>
<evidence type="ECO:0000256" key="1">
    <source>
        <dbReference type="ARBA" id="ARBA00022475"/>
    </source>
</evidence>
<evidence type="ECO:0000256" key="7">
    <source>
        <dbReference type="HAMAP-Rule" id="MF_02065"/>
    </source>
</evidence>